<name>A0A7W8YXK0_9SPHI</name>
<dbReference type="InterPro" id="IPR028082">
    <property type="entry name" value="Peripla_BP_I"/>
</dbReference>
<organism evidence="1 2">
    <name type="scientific">Pedobacter cryoconitis</name>
    <dbReference type="NCBI Taxonomy" id="188932"/>
    <lineage>
        <taxon>Bacteria</taxon>
        <taxon>Pseudomonadati</taxon>
        <taxon>Bacteroidota</taxon>
        <taxon>Sphingobacteriia</taxon>
        <taxon>Sphingobacteriales</taxon>
        <taxon>Sphingobacteriaceae</taxon>
        <taxon>Pedobacter</taxon>
    </lineage>
</organism>
<evidence type="ECO:0000313" key="1">
    <source>
        <dbReference type="EMBL" id="MBB5623621.1"/>
    </source>
</evidence>
<sequence>MKKKIGLLIPFSGEYPYLKRVLLKPFAAYAEDTGCEIIKEFIDKGTDKDVSKAIDKLFYHDDVDIIVGYAGYRVAIQMFDKLRNNPEKLFINLSMGEIIPYTHSVINYPLNYYLVSSNAWKSIAFLGNWVANELPAENCLICTSLYDAGYSLNESFRIGYHSQQAKSLQSCTLNNPPDVIDVSVLYSEIIRLRPEHLHITLCGKELYTFINNFSTYIDPTYIPSISFAFPLGLNEVNSLHPSFRNTYTCLIDRIYDNNLQDLAKDPIAIIFNNLAEKAISILRNDPYNDESEIISILEMNMIQSTINKNAFSGSISESLYPQFNFSAEQTLSAWQNPYLCI</sequence>
<dbReference type="RefSeq" id="WP_183869708.1">
    <property type="nucleotide sequence ID" value="NZ_JACHCF010000014.1"/>
</dbReference>
<evidence type="ECO:0000313" key="2">
    <source>
        <dbReference type="Proteomes" id="UP000537718"/>
    </source>
</evidence>
<proteinExistence type="predicted"/>
<accession>A0A7W8YXK0</accession>
<comment type="caution">
    <text evidence="1">The sequence shown here is derived from an EMBL/GenBank/DDBJ whole genome shotgun (WGS) entry which is preliminary data.</text>
</comment>
<reference evidence="1 2" key="1">
    <citation type="submission" date="2020-08" db="EMBL/GenBank/DDBJ databases">
        <title>Genomic Encyclopedia of Type Strains, Phase IV (KMG-V): Genome sequencing to study the core and pangenomes of soil and plant-associated prokaryotes.</title>
        <authorList>
            <person name="Whitman W."/>
        </authorList>
    </citation>
    <scope>NUCLEOTIDE SEQUENCE [LARGE SCALE GENOMIC DNA]</scope>
    <source>
        <strain evidence="1 2">MP7CTX6</strain>
    </source>
</reference>
<gene>
    <name evidence="1" type="ORF">HDE69_004708</name>
</gene>
<dbReference type="SUPFAM" id="SSF53822">
    <property type="entry name" value="Periplasmic binding protein-like I"/>
    <property type="match status" value="1"/>
</dbReference>
<protein>
    <submittedName>
        <fullName evidence="1">Uncharacterized protein</fullName>
    </submittedName>
</protein>
<dbReference type="EMBL" id="JACHCF010000014">
    <property type="protein sequence ID" value="MBB5623621.1"/>
    <property type="molecule type" value="Genomic_DNA"/>
</dbReference>
<dbReference type="AlphaFoldDB" id="A0A7W8YXK0"/>
<dbReference type="Gene3D" id="3.40.50.2300">
    <property type="match status" value="2"/>
</dbReference>
<dbReference type="Proteomes" id="UP000537718">
    <property type="component" value="Unassembled WGS sequence"/>
</dbReference>